<dbReference type="InterPro" id="IPR003358">
    <property type="entry name" value="tRNA_(Gua-N-7)_MeTrfase_Trmb"/>
</dbReference>
<gene>
    <name evidence="8" type="ORF">ENF32_03970</name>
</gene>
<dbReference type="EMBL" id="DQWS01000149">
    <property type="protein sequence ID" value="HDD53206.1"/>
    <property type="molecule type" value="Genomic_DNA"/>
</dbReference>
<evidence type="ECO:0000256" key="4">
    <source>
        <dbReference type="ARBA" id="ARBA00022603"/>
    </source>
</evidence>
<organism evidence="8">
    <name type="scientific">Thermosulfidibacter takaii</name>
    <dbReference type="NCBI Taxonomy" id="412593"/>
    <lineage>
        <taxon>Bacteria</taxon>
        <taxon>Pseudomonadati</taxon>
        <taxon>Thermosulfidibacterota</taxon>
        <taxon>Thermosulfidibacteria</taxon>
        <taxon>Thermosulfidibacterales</taxon>
        <taxon>Thermosulfidibacteraceae</taxon>
    </lineage>
</organism>
<reference evidence="8" key="1">
    <citation type="journal article" date="2020" name="mSystems">
        <title>Genome- and Community-Level Interaction Insights into Carbon Utilization and Element Cycling Functions of Hydrothermarchaeota in Hydrothermal Sediment.</title>
        <authorList>
            <person name="Zhou Z."/>
            <person name="Liu Y."/>
            <person name="Xu W."/>
            <person name="Pan J."/>
            <person name="Luo Z.H."/>
            <person name="Li M."/>
        </authorList>
    </citation>
    <scope>NUCLEOTIDE SEQUENCE [LARGE SCALE GENOMIC DNA]</scope>
    <source>
        <strain evidence="8">HyVt-115</strain>
    </source>
</reference>
<evidence type="ECO:0000313" key="8">
    <source>
        <dbReference type="EMBL" id="HDD53206.1"/>
    </source>
</evidence>
<dbReference type="GO" id="GO:0008176">
    <property type="term" value="F:tRNA (guanine(46)-N7)-methyltransferase activity"/>
    <property type="evidence" value="ECO:0007669"/>
    <property type="project" value="UniProtKB-EC"/>
</dbReference>
<keyword evidence="5" id="KW-0808">Transferase</keyword>
<evidence type="ECO:0000256" key="7">
    <source>
        <dbReference type="ARBA" id="ARBA00022694"/>
    </source>
</evidence>
<comment type="catalytic activity">
    <reaction evidence="1">
        <text>guanosine(46) in tRNA + S-adenosyl-L-methionine = N(7)-methylguanosine(46) in tRNA + S-adenosyl-L-homocysteine</text>
        <dbReference type="Rhea" id="RHEA:42708"/>
        <dbReference type="Rhea" id="RHEA-COMP:10188"/>
        <dbReference type="Rhea" id="RHEA-COMP:10189"/>
        <dbReference type="ChEBI" id="CHEBI:57856"/>
        <dbReference type="ChEBI" id="CHEBI:59789"/>
        <dbReference type="ChEBI" id="CHEBI:74269"/>
        <dbReference type="ChEBI" id="CHEBI:74480"/>
        <dbReference type="EC" id="2.1.1.33"/>
    </reaction>
</comment>
<dbReference type="GO" id="GO:0043527">
    <property type="term" value="C:tRNA methyltransferase complex"/>
    <property type="evidence" value="ECO:0007669"/>
    <property type="project" value="TreeGrafter"/>
</dbReference>
<dbReference type="EC" id="2.1.1.33" evidence="3"/>
<accession>A0A7C0Y8P7</accession>
<keyword evidence="4 8" id="KW-0489">Methyltransferase</keyword>
<dbReference type="CDD" id="cd02440">
    <property type="entry name" value="AdoMet_MTases"/>
    <property type="match status" value="1"/>
</dbReference>
<dbReference type="InterPro" id="IPR029063">
    <property type="entry name" value="SAM-dependent_MTases_sf"/>
</dbReference>
<evidence type="ECO:0000256" key="1">
    <source>
        <dbReference type="ARBA" id="ARBA00000142"/>
    </source>
</evidence>
<name>A0A7C0Y8P7_9BACT</name>
<evidence type="ECO:0000256" key="5">
    <source>
        <dbReference type="ARBA" id="ARBA00022679"/>
    </source>
</evidence>
<evidence type="ECO:0000256" key="6">
    <source>
        <dbReference type="ARBA" id="ARBA00022691"/>
    </source>
</evidence>
<protein>
    <recommendedName>
        <fullName evidence="3">tRNA (guanine(46)-N(7))-methyltransferase</fullName>
        <ecNumber evidence="3">2.1.1.33</ecNumber>
    </recommendedName>
</protein>
<evidence type="ECO:0000256" key="3">
    <source>
        <dbReference type="ARBA" id="ARBA00011977"/>
    </source>
</evidence>
<comment type="function">
    <text evidence="2">Catalyzes the formation of N(7)-methylguanine at position 46 (m7G46) in tRNA.</text>
</comment>
<dbReference type="PROSITE" id="PS51625">
    <property type="entry name" value="SAM_MT_TRMB"/>
    <property type="match status" value="1"/>
</dbReference>
<dbReference type="Proteomes" id="UP000885690">
    <property type="component" value="Unassembled WGS sequence"/>
</dbReference>
<dbReference type="SUPFAM" id="SSF53335">
    <property type="entry name" value="S-adenosyl-L-methionine-dependent methyltransferases"/>
    <property type="match status" value="1"/>
</dbReference>
<proteinExistence type="predicted"/>
<evidence type="ECO:0000256" key="2">
    <source>
        <dbReference type="ARBA" id="ARBA00003015"/>
    </source>
</evidence>
<dbReference type="Pfam" id="PF02390">
    <property type="entry name" value="Methyltransf_4"/>
    <property type="match status" value="1"/>
</dbReference>
<keyword evidence="6" id="KW-0949">S-adenosyl-L-methionine</keyword>
<sequence length="391" mass="44591">MPHITLKKCFKEVLDNLQGENLFLGLEEALLLVRGEEGTYPIILLPRGENTFLRLDKGAHFLDLGEVHVILNRLAQKVGGEVIHSTLDPKARPKTPPTTYATPRRWLEGGGLGRLLKDHERVDVEIGFGNGEFLERLVEQGKAVVGIEISNWAIKRALNRLRGKGPHIILKAPGGWAVKWLFPPESIDALYILFPFPWPKRPSRRLIQAPFVQTLAEKLRRGGRVILATDHEEYAQQIRSLFSASPCFQEGGSPEEIDTKYLRKWISMGLAIHKMAFIKRETPSAMDHRFPYLQYLVKARVNNPQEVMEAFQPWTLRPEGQSFFKVERIYLNLEKGTLLFRTTFQDPDLSLHHQFLMWKEGILDLAPTWGETVPPPLARAMESMGKWLAGL</sequence>
<dbReference type="AlphaFoldDB" id="A0A7C0Y8P7"/>
<comment type="caution">
    <text evidence="8">The sequence shown here is derived from an EMBL/GenBank/DDBJ whole genome shotgun (WGS) entry which is preliminary data.</text>
</comment>
<dbReference type="Gene3D" id="3.40.50.150">
    <property type="entry name" value="Vaccinia Virus protein VP39"/>
    <property type="match status" value="1"/>
</dbReference>
<keyword evidence="7" id="KW-0819">tRNA processing</keyword>
<dbReference type="PANTHER" id="PTHR23417">
    <property type="entry name" value="3-DEOXY-D-MANNO-OCTULOSONIC-ACID TRANSFERASE/TRNA GUANINE-N 7 - -METHYLTRANSFERASE"/>
    <property type="match status" value="1"/>
</dbReference>
<dbReference type="PANTHER" id="PTHR23417:SF14">
    <property type="entry name" value="PENTACOTRIPEPTIDE-REPEAT REGION OF PRORP DOMAIN-CONTAINING PROTEIN"/>
    <property type="match status" value="1"/>
</dbReference>